<proteinExistence type="predicted"/>
<dbReference type="WBParaSite" id="Pan_g4570.t1">
    <property type="protein sequence ID" value="Pan_g4570.t1"/>
    <property type="gene ID" value="Pan_g4570"/>
</dbReference>
<evidence type="ECO:0000313" key="1">
    <source>
        <dbReference type="Proteomes" id="UP000492821"/>
    </source>
</evidence>
<reference evidence="1" key="1">
    <citation type="journal article" date="2013" name="Genetics">
        <title>The draft genome and transcriptome of Panagrellus redivivus are shaped by the harsh demands of a free-living lifestyle.</title>
        <authorList>
            <person name="Srinivasan J."/>
            <person name="Dillman A.R."/>
            <person name="Macchietto M.G."/>
            <person name="Heikkinen L."/>
            <person name="Lakso M."/>
            <person name="Fracchia K.M."/>
            <person name="Antoshechkin I."/>
            <person name="Mortazavi A."/>
            <person name="Wong G."/>
            <person name="Sternberg P.W."/>
        </authorList>
    </citation>
    <scope>NUCLEOTIDE SEQUENCE [LARGE SCALE GENOMIC DNA]</scope>
    <source>
        <strain evidence="1">MT8872</strain>
    </source>
</reference>
<dbReference type="Proteomes" id="UP000492821">
    <property type="component" value="Unassembled WGS sequence"/>
</dbReference>
<dbReference type="AlphaFoldDB" id="A0A7E4VY73"/>
<organism evidence="1 2">
    <name type="scientific">Panagrellus redivivus</name>
    <name type="common">Microworm</name>
    <dbReference type="NCBI Taxonomy" id="6233"/>
    <lineage>
        <taxon>Eukaryota</taxon>
        <taxon>Metazoa</taxon>
        <taxon>Ecdysozoa</taxon>
        <taxon>Nematoda</taxon>
        <taxon>Chromadorea</taxon>
        <taxon>Rhabditida</taxon>
        <taxon>Tylenchina</taxon>
        <taxon>Panagrolaimomorpha</taxon>
        <taxon>Panagrolaimoidea</taxon>
        <taxon>Panagrolaimidae</taxon>
        <taxon>Panagrellus</taxon>
    </lineage>
</organism>
<sequence>MHKFGVRQSSRWFRDFRTPSATGDWGRQGKRRRNRLLTAIRQRSRRSPFFVAPLLDGRTRTQQHYLELPFVVPRYRRMDNDDINVDDEDGLKPPQGNNNERAWLATAPGVRHVVSSRETQPSHRAYPKAVTTAAASWFVRVRPPRKRGQASSTHLVRAAMCPLPHLFQSVCFV</sequence>
<protein>
    <submittedName>
        <fullName evidence="2">Uncharacterized protein</fullName>
    </submittedName>
</protein>
<name>A0A7E4VY73_PANRE</name>
<evidence type="ECO:0000313" key="2">
    <source>
        <dbReference type="WBParaSite" id="Pan_g4570.t1"/>
    </source>
</evidence>
<accession>A0A7E4VY73</accession>
<reference evidence="2" key="2">
    <citation type="submission" date="2020-10" db="UniProtKB">
        <authorList>
            <consortium name="WormBaseParasite"/>
        </authorList>
    </citation>
    <scope>IDENTIFICATION</scope>
</reference>
<keyword evidence="1" id="KW-1185">Reference proteome</keyword>